<dbReference type="Gene3D" id="3.40.190.10">
    <property type="entry name" value="Periplasmic binding protein-like II"/>
    <property type="match status" value="2"/>
</dbReference>
<dbReference type="InterPro" id="IPR006059">
    <property type="entry name" value="SBP"/>
</dbReference>
<dbReference type="Proteomes" id="UP000253034">
    <property type="component" value="Unassembled WGS sequence"/>
</dbReference>
<dbReference type="PROSITE" id="PS51257">
    <property type="entry name" value="PROKAR_LIPOPROTEIN"/>
    <property type="match status" value="1"/>
</dbReference>
<gene>
    <name evidence="3" type="ORF">DFR58_103144</name>
</gene>
<dbReference type="SUPFAM" id="SSF53850">
    <property type="entry name" value="Periplasmic binding protein-like II"/>
    <property type="match status" value="1"/>
</dbReference>
<name>A0A369BCX1_9FIRM</name>
<evidence type="ECO:0000256" key="1">
    <source>
        <dbReference type="SAM" id="MobiDB-lite"/>
    </source>
</evidence>
<feature type="signal peptide" evidence="2">
    <location>
        <begin position="1"/>
        <end position="22"/>
    </location>
</feature>
<comment type="caution">
    <text evidence="3">The sequence shown here is derived from an EMBL/GenBank/DDBJ whole genome shotgun (WGS) entry which is preliminary data.</text>
</comment>
<feature type="chain" id="PRO_5016810015" evidence="2">
    <location>
        <begin position="23"/>
        <end position="569"/>
    </location>
</feature>
<dbReference type="InterPro" id="IPR050490">
    <property type="entry name" value="Bact_solute-bd_prot1"/>
</dbReference>
<dbReference type="Pfam" id="PF13416">
    <property type="entry name" value="SBP_bac_8"/>
    <property type="match status" value="1"/>
</dbReference>
<evidence type="ECO:0000313" key="4">
    <source>
        <dbReference type="Proteomes" id="UP000253034"/>
    </source>
</evidence>
<dbReference type="AlphaFoldDB" id="A0A369BCX1"/>
<reference evidence="3 4" key="1">
    <citation type="submission" date="2018-07" db="EMBL/GenBank/DDBJ databases">
        <title>Genomic Encyclopedia of Type Strains, Phase IV (KMG-IV): sequencing the most valuable type-strain genomes for metagenomic binning, comparative biology and taxonomic classification.</title>
        <authorList>
            <person name="Goeker M."/>
        </authorList>
    </citation>
    <scope>NUCLEOTIDE SEQUENCE [LARGE SCALE GENOMIC DNA]</scope>
    <source>
        <strain evidence="3 4">DSM 27016</strain>
    </source>
</reference>
<dbReference type="PANTHER" id="PTHR43649:SF12">
    <property type="entry name" value="DIACETYLCHITOBIOSE BINDING PROTEIN DASA"/>
    <property type="match status" value="1"/>
</dbReference>
<evidence type="ECO:0000256" key="2">
    <source>
        <dbReference type="SAM" id="SignalP"/>
    </source>
</evidence>
<keyword evidence="2" id="KW-0732">Signal</keyword>
<keyword evidence="4" id="KW-1185">Reference proteome</keyword>
<evidence type="ECO:0000313" key="3">
    <source>
        <dbReference type="EMBL" id="RCX19399.1"/>
    </source>
</evidence>
<organism evidence="3 4">
    <name type="scientific">Anaerobacterium chartisolvens</name>
    <dbReference type="NCBI Taxonomy" id="1297424"/>
    <lineage>
        <taxon>Bacteria</taxon>
        <taxon>Bacillati</taxon>
        <taxon>Bacillota</taxon>
        <taxon>Clostridia</taxon>
        <taxon>Eubacteriales</taxon>
        <taxon>Oscillospiraceae</taxon>
        <taxon>Anaerobacterium</taxon>
    </lineage>
</organism>
<dbReference type="RefSeq" id="WP_114296464.1">
    <property type="nucleotide sequence ID" value="NZ_QPJT01000003.1"/>
</dbReference>
<proteinExistence type="predicted"/>
<feature type="region of interest" description="Disordered" evidence="1">
    <location>
        <begin position="29"/>
        <end position="48"/>
    </location>
</feature>
<dbReference type="CDD" id="cd13582">
    <property type="entry name" value="PBP2_AlgQ_like_3"/>
    <property type="match status" value="1"/>
</dbReference>
<accession>A0A369BCX1</accession>
<protein>
    <submittedName>
        <fullName evidence="3">Carbohydrate ABC transporter substrate-binding protein (CUT1 family)</fullName>
    </submittedName>
</protein>
<dbReference type="PANTHER" id="PTHR43649">
    <property type="entry name" value="ARABINOSE-BINDING PROTEIN-RELATED"/>
    <property type="match status" value="1"/>
</dbReference>
<sequence>MKRKLAALISFILACVMVLSMAGCGGSAEKTGADAQNPGSQASGDEKEESLEPITFTMYCGDPNAKWNEMKDDVGKLITEKTGVTLEVEFAVGDPQQKEALLASSGEYPDFMQAKYPNLLVDAGAFVDLTDLIESHAPNIKKVYGDYLVRQRWSLEDPSIYIIASIENVDQQYFDATGGFELQLAVLKDQNYPRIRTVKDFENAIKAYKDKYPKIDGKDTIGLSLIAEDWRSMITVRNPAFYATGAPDDGEWYIDPKTYEAKQHYLRPEEREYFRWLNHMNSIGLLDKETFTQKYDQYKAKIATGTVLGLIDQEWQYSEGEDALKKEGKDERCYGHFPVTLSEDIKDHSFQSTGFSGGLGTSITKKCKDPERAIKFLDFIASDEGQILNSWGVKDKHYTVDEKGIRHVIPEVQDRKTNDNMNFTRESGISLYRMSVRYGDGVKDPTGNYYTTNFPEQVIKDYTDAEREALSKYNANTWLDLFPKASEFPVKEWGAAWQIQIPVDSDLHELNQRFDDIVKKRIPGAILCEPAKFDQVYDSFLDELKRAGADKAGVEYSKLIKDRIKLWTE</sequence>
<dbReference type="OrthoDB" id="54751at2"/>
<dbReference type="EMBL" id="QPJT01000003">
    <property type="protein sequence ID" value="RCX19399.1"/>
    <property type="molecule type" value="Genomic_DNA"/>
</dbReference>